<protein>
    <submittedName>
        <fullName evidence="1">Uncharacterized protein</fullName>
    </submittedName>
</protein>
<keyword evidence="2" id="KW-1185">Reference proteome</keyword>
<gene>
    <name evidence="1" type="ORF">DERP_006278</name>
</gene>
<evidence type="ECO:0000313" key="1">
    <source>
        <dbReference type="EMBL" id="KAH9415187.1"/>
    </source>
</evidence>
<dbReference type="Proteomes" id="UP000887458">
    <property type="component" value="Unassembled WGS sequence"/>
</dbReference>
<evidence type="ECO:0000313" key="2">
    <source>
        <dbReference type="Proteomes" id="UP000887458"/>
    </source>
</evidence>
<proteinExistence type="predicted"/>
<comment type="caution">
    <text evidence="1">The sequence shown here is derived from an EMBL/GenBank/DDBJ whole genome shotgun (WGS) entry which is preliminary data.</text>
</comment>
<sequence length="61" mass="7196">MKIISKATSYFEFKLYVKFVNVFVTGYRDIINLVITENETILSRNFSNHLEPKCISMIFND</sequence>
<dbReference type="EMBL" id="NJHN03000099">
    <property type="protein sequence ID" value="KAH9415187.1"/>
    <property type="molecule type" value="Genomic_DNA"/>
</dbReference>
<name>A0ABQ8IY10_DERPT</name>
<reference evidence="1 2" key="1">
    <citation type="journal article" date="2018" name="J. Allergy Clin. Immunol.">
        <title>High-quality assembly of Dermatophagoides pteronyssinus genome and transcriptome reveals a wide range of novel allergens.</title>
        <authorList>
            <person name="Liu X.Y."/>
            <person name="Yang K.Y."/>
            <person name="Wang M.Q."/>
            <person name="Kwok J.S."/>
            <person name="Zeng X."/>
            <person name="Yang Z."/>
            <person name="Xiao X.J."/>
            <person name="Lau C.P."/>
            <person name="Li Y."/>
            <person name="Huang Z.M."/>
            <person name="Ba J.G."/>
            <person name="Yim A.K."/>
            <person name="Ouyang C.Y."/>
            <person name="Ngai S.M."/>
            <person name="Chan T.F."/>
            <person name="Leung E.L."/>
            <person name="Liu L."/>
            <person name="Liu Z.G."/>
            <person name="Tsui S.K."/>
        </authorList>
    </citation>
    <scope>NUCLEOTIDE SEQUENCE [LARGE SCALE GENOMIC DNA]</scope>
    <source>
        <strain evidence="1">Derp</strain>
    </source>
</reference>
<accession>A0ABQ8IY10</accession>
<organism evidence="1 2">
    <name type="scientific">Dermatophagoides pteronyssinus</name>
    <name type="common">European house dust mite</name>
    <dbReference type="NCBI Taxonomy" id="6956"/>
    <lineage>
        <taxon>Eukaryota</taxon>
        <taxon>Metazoa</taxon>
        <taxon>Ecdysozoa</taxon>
        <taxon>Arthropoda</taxon>
        <taxon>Chelicerata</taxon>
        <taxon>Arachnida</taxon>
        <taxon>Acari</taxon>
        <taxon>Acariformes</taxon>
        <taxon>Sarcoptiformes</taxon>
        <taxon>Astigmata</taxon>
        <taxon>Psoroptidia</taxon>
        <taxon>Analgoidea</taxon>
        <taxon>Pyroglyphidae</taxon>
        <taxon>Dermatophagoidinae</taxon>
        <taxon>Dermatophagoides</taxon>
    </lineage>
</organism>
<reference evidence="1 2" key="2">
    <citation type="journal article" date="2022" name="Mol. Biol. Evol.">
        <title>Comparative Genomics Reveals Insights into the Divergent Evolution of Astigmatic Mites and Household Pest Adaptations.</title>
        <authorList>
            <person name="Xiong Q."/>
            <person name="Wan A.T."/>
            <person name="Liu X."/>
            <person name="Fung C.S."/>
            <person name="Xiao X."/>
            <person name="Malainual N."/>
            <person name="Hou J."/>
            <person name="Wang L."/>
            <person name="Wang M."/>
            <person name="Yang K.Y."/>
            <person name="Cui Y."/>
            <person name="Leung E.L."/>
            <person name="Nong W."/>
            <person name="Shin S.K."/>
            <person name="Au S.W."/>
            <person name="Jeong K.Y."/>
            <person name="Chew F.T."/>
            <person name="Hui J.H."/>
            <person name="Leung T.F."/>
            <person name="Tungtrongchitr A."/>
            <person name="Zhong N."/>
            <person name="Liu Z."/>
            <person name="Tsui S.K."/>
        </authorList>
    </citation>
    <scope>NUCLEOTIDE SEQUENCE [LARGE SCALE GENOMIC DNA]</scope>
    <source>
        <strain evidence="1">Derp</strain>
    </source>
</reference>